<keyword evidence="10" id="KW-1185">Reference proteome</keyword>
<name>A0A7G9FN59_9FIRM</name>
<dbReference type="RefSeq" id="WP_118671292.1">
    <property type="nucleotide sequence ID" value="NZ_CP060632.1"/>
</dbReference>
<comment type="subcellular location">
    <subcellularLocation>
        <location evidence="1">Cell membrane</location>
        <topology evidence="1">Multi-pass membrane protein</topology>
    </subcellularLocation>
</comment>
<evidence type="ECO:0000256" key="2">
    <source>
        <dbReference type="ARBA" id="ARBA00022475"/>
    </source>
</evidence>
<evidence type="ECO:0000256" key="4">
    <source>
        <dbReference type="ARBA" id="ARBA00022989"/>
    </source>
</evidence>
<evidence type="ECO:0000313" key="10">
    <source>
        <dbReference type="Proteomes" id="UP000515819"/>
    </source>
</evidence>
<keyword evidence="2" id="KW-1003">Cell membrane</keyword>
<accession>A0A7G9FN59</accession>
<proteinExistence type="predicted"/>
<feature type="transmembrane region" description="Helical" evidence="6">
    <location>
        <begin position="276"/>
        <end position="296"/>
    </location>
</feature>
<sequence>MELCIGIQAALACLAILSRIHFSKYKDGDIKGLKHIREEVQALRVLTRREAQTLVRTRVKQLVWTTIAILFASTCIAEGLLFKSMQQSERLDTQVVKRTNYDGKVKTEDIRLSVDDKEYTYTMEIEPREYTEEEFYQQAQQRITELESEILGDNPDLEHVSRSLNLPGEDATGVFTYAWRSDNPAVLSSYGKVDLEEVTETVIVLLTVEVSYRTYTIEHSFPVSVVKDMRRKDAIERVEDALFQLEQETRTDEALVLPEQLGEVGISLQKQEHGQAMTWVIFGIVLAAALPVWLYAKWKEERKKRNNVLMEQYPSFVNRLWLLLGSGMTVQTGIRQILSEMEKDWLLRRELEYAMHQLDTGSEESWVYEQLGRRLELPEYYQLLQHISQYIRMGTKDLRNLMEQEMQQALEKRRELAKKKGEEASTKLLFPMILLLVLVMVMIVYPAWAGL</sequence>
<dbReference type="PANTHER" id="PTHR35007">
    <property type="entry name" value="INTEGRAL MEMBRANE PROTEIN-RELATED"/>
    <property type="match status" value="1"/>
</dbReference>
<dbReference type="InterPro" id="IPR018076">
    <property type="entry name" value="T2SS_GspF_dom"/>
</dbReference>
<keyword evidence="5 6" id="KW-0472">Membrane</keyword>
<dbReference type="Proteomes" id="UP000515819">
    <property type="component" value="Chromosome"/>
</dbReference>
<gene>
    <name evidence="9" type="ORF">H9Q76_01370</name>
</gene>
<keyword evidence="4 6" id="KW-1133">Transmembrane helix</keyword>
<evidence type="ECO:0000259" key="7">
    <source>
        <dbReference type="Pfam" id="PF00482"/>
    </source>
</evidence>
<evidence type="ECO:0000256" key="6">
    <source>
        <dbReference type="SAM" id="Phobius"/>
    </source>
</evidence>
<dbReference type="InterPro" id="IPR046780">
    <property type="entry name" value="aBig_2"/>
</dbReference>
<evidence type="ECO:0000313" key="9">
    <source>
        <dbReference type="EMBL" id="QNL99990.1"/>
    </source>
</evidence>
<dbReference type="AlphaFoldDB" id="A0A7G9FN59"/>
<dbReference type="Pfam" id="PF00482">
    <property type="entry name" value="T2SSF"/>
    <property type="match status" value="1"/>
</dbReference>
<feature type="transmembrane region" description="Helical" evidence="6">
    <location>
        <begin position="62"/>
        <end position="82"/>
    </location>
</feature>
<keyword evidence="3 6" id="KW-0812">Transmembrane</keyword>
<feature type="domain" description="Atrophied bacterial Ig" evidence="8">
    <location>
        <begin position="153"/>
        <end position="227"/>
    </location>
</feature>
<feature type="domain" description="Type II secretion system protein GspF" evidence="7">
    <location>
        <begin position="316"/>
        <end position="446"/>
    </location>
</feature>
<organism evidence="9 10">
    <name type="scientific">Wujia chipingensis</name>
    <dbReference type="NCBI Taxonomy" id="2763670"/>
    <lineage>
        <taxon>Bacteria</taxon>
        <taxon>Bacillati</taxon>
        <taxon>Bacillota</taxon>
        <taxon>Clostridia</taxon>
        <taxon>Lachnospirales</taxon>
        <taxon>Lachnospiraceae</taxon>
        <taxon>Wujia</taxon>
    </lineage>
</organism>
<reference evidence="9 10" key="1">
    <citation type="submission" date="2020-08" db="EMBL/GenBank/DDBJ databases">
        <authorList>
            <person name="Liu C."/>
            <person name="Sun Q."/>
        </authorList>
    </citation>
    <scope>NUCLEOTIDE SEQUENCE [LARGE SCALE GENOMIC DNA]</scope>
    <source>
        <strain evidence="9 10">NSJ-4</strain>
    </source>
</reference>
<evidence type="ECO:0000256" key="5">
    <source>
        <dbReference type="ARBA" id="ARBA00023136"/>
    </source>
</evidence>
<dbReference type="KEGG" id="wcp:H9Q76_01370"/>
<dbReference type="Pfam" id="PF20578">
    <property type="entry name" value="aBig_2"/>
    <property type="match status" value="1"/>
</dbReference>
<protein>
    <submittedName>
        <fullName evidence="9">Type II secretion system F family protein</fullName>
    </submittedName>
</protein>
<evidence type="ECO:0000259" key="8">
    <source>
        <dbReference type="Pfam" id="PF20578"/>
    </source>
</evidence>
<evidence type="ECO:0000256" key="3">
    <source>
        <dbReference type="ARBA" id="ARBA00022692"/>
    </source>
</evidence>
<dbReference type="PANTHER" id="PTHR35007:SF2">
    <property type="entry name" value="PILUS ASSEMBLE PROTEIN"/>
    <property type="match status" value="1"/>
</dbReference>
<evidence type="ECO:0000256" key="1">
    <source>
        <dbReference type="ARBA" id="ARBA00004651"/>
    </source>
</evidence>
<dbReference type="GO" id="GO:0005886">
    <property type="term" value="C:plasma membrane"/>
    <property type="evidence" value="ECO:0007669"/>
    <property type="project" value="UniProtKB-SubCell"/>
</dbReference>
<feature type="transmembrane region" description="Helical" evidence="6">
    <location>
        <begin position="428"/>
        <end position="448"/>
    </location>
</feature>
<dbReference type="EMBL" id="CP060632">
    <property type="protein sequence ID" value="QNL99990.1"/>
    <property type="molecule type" value="Genomic_DNA"/>
</dbReference>